<evidence type="ECO:0000313" key="2">
    <source>
        <dbReference type="Proteomes" id="UP001056120"/>
    </source>
</evidence>
<comment type="caution">
    <text evidence="1">The sequence shown here is derived from an EMBL/GenBank/DDBJ whole genome shotgun (WGS) entry which is preliminary data.</text>
</comment>
<organism evidence="1 2">
    <name type="scientific">Smallanthus sonchifolius</name>
    <dbReference type="NCBI Taxonomy" id="185202"/>
    <lineage>
        <taxon>Eukaryota</taxon>
        <taxon>Viridiplantae</taxon>
        <taxon>Streptophyta</taxon>
        <taxon>Embryophyta</taxon>
        <taxon>Tracheophyta</taxon>
        <taxon>Spermatophyta</taxon>
        <taxon>Magnoliopsida</taxon>
        <taxon>eudicotyledons</taxon>
        <taxon>Gunneridae</taxon>
        <taxon>Pentapetalae</taxon>
        <taxon>asterids</taxon>
        <taxon>campanulids</taxon>
        <taxon>Asterales</taxon>
        <taxon>Asteraceae</taxon>
        <taxon>Asteroideae</taxon>
        <taxon>Heliantheae alliance</taxon>
        <taxon>Millerieae</taxon>
        <taxon>Smallanthus</taxon>
    </lineage>
</organism>
<name>A0ACB9J182_9ASTR</name>
<dbReference type="EMBL" id="CM042023">
    <property type="protein sequence ID" value="KAI3814223.1"/>
    <property type="molecule type" value="Genomic_DNA"/>
</dbReference>
<protein>
    <submittedName>
        <fullName evidence="1">Uncharacterized protein</fullName>
    </submittedName>
</protein>
<keyword evidence="2" id="KW-1185">Reference proteome</keyword>
<evidence type="ECO:0000313" key="1">
    <source>
        <dbReference type="EMBL" id="KAI3814223.1"/>
    </source>
</evidence>
<dbReference type="Proteomes" id="UP001056120">
    <property type="component" value="Linkage Group LG06"/>
</dbReference>
<accession>A0ACB9J182</accession>
<sequence length="149" mass="16978">MPRNAKEAKTEKRDRLNKTSTLTEEKVISFDEWDRDDVQDPHHDGLVITVYNVNLFIHRILIDKGSSMNIIQIEVLKKMGILDSEIISKSSVLVGFSGEDVKEVSLSTGDPDVKVLVGTNIPRDIELELIELLKSRVTTFTWKHEDMTE</sequence>
<proteinExistence type="predicted"/>
<gene>
    <name evidence="1" type="ORF">L1987_18971</name>
</gene>
<reference evidence="2" key="1">
    <citation type="journal article" date="2022" name="Mol. Ecol. Resour.">
        <title>The genomes of chicory, endive, great burdock and yacon provide insights into Asteraceae palaeo-polyploidization history and plant inulin production.</title>
        <authorList>
            <person name="Fan W."/>
            <person name="Wang S."/>
            <person name="Wang H."/>
            <person name="Wang A."/>
            <person name="Jiang F."/>
            <person name="Liu H."/>
            <person name="Zhao H."/>
            <person name="Xu D."/>
            <person name="Zhang Y."/>
        </authorList>
    </citation>
    <scope>NUCLEOTIDE SEQUENCE [LARGE SCALE GENOMIC DNA]</scope>
    <source>
        <strain evidence="2">cv. Yunnan</strain>
    </source>
</reference>
<reference evidence="1 2" key="2">
    <citation type="journal article" date="2022" name="Mol. Ecol. Resour.">
        <title>The genomes of chicory, endive, great burdock and yacon provide insights into Asteraceae paleo-polyploidization history and plant inulin production.</title>
        <authorList>
            <person name="Fan W."/>
            <person name="Wang S."/>
            <person name="Wang H."/>
            <person name="Wang A."/>
            <person name="Jiang F."/>
            <person name="Liu H."/>
            <person name="Zhao H."/>
            <person name="Xu D."/>
            <person name="Zhang Y."/>
        </authorList>
    </citation>
    <scope>NUCLEOTIDE SEQUENCE [LARGE SCALE GENOMIC DNA]</scope>
    <source>
        <strain evidence="2">cv. Yunnan</strain>
        <tissue evidence="1">Leaves</tissue>
    </source>
</reference>